<feature type="domain" description="Lipoyl-binding" evidence="5">
    <location>
        <begin position="26"/>
        <end position="108"/>
    </location>
</feature>
<dbReference type="PANTHER" id="PTHR11715:SF3">
    <property type="entry name" value="GLYCINE CLEAVAGE SYSTEM H PROTEIN-RELATED"/>
    <property type="match status" value="1"/>
</dbReference>
<evidence type="ECO:0000313" key="6">
    <source>
        <dbReference type="EMBL" id="NNM45015.1"/>
    </source>
</evidence>
<dbReference type="EMBL" id="JABEPQ010000001">
    <property type="protein sequence ID" value="NNM45015.1"/>
    <property type="molecule type" value="Genomic_DNA"/>
</dbReference>
<dbReference type="CDD" id="cd06848">
    <property type="entry name" value="GCS_H"/>
    <property type="match status" value="1"/>
</dbReference>
<dbReference type="Gene3D" id="2.40.50.100">
    <property type="match status" value="1"/>
</dbReference>
<dbReference type="GO" id="GO:0005960">
    <property type="term" value="C:glycine cleavage complex"/>
    <property type="evidence" value="ECO:0007669"/>
    <property type="project" value="InterPro"/>
</dbReference>
<dbReference type="RefSeq" id="WP_171242091.1">
    <property type="nucleotide sequence ID" value="NZ_JABEPQ010000001.1"/>
</dbReference>
<dbReference type="NCBIfam" id="NF002270">
    <property type="entry name" value="PRK01202.1"/>
    <property type="match status" value="1"/>
</dbReference>
<dbReference type="GO" id="GO:0019464">
    <property type="term" value="P:glycine decarboxylation via glycine cleavage system"/>
    <property type="evidence" value="ECO:0007669"/>
    <property type="project" value="UniProtKB-UniRule"/>
</dbReference>
<dbReference type="PROSITE" id="PS50968">
    <property type="entry name" value="BIOTINYL_LIPOYL"/>
    <property type="match status" value="1"/>
</dbReference>
<dbReference type="Proteomes" id="UP000588586">
    <property type="component" value="Unassembled WGS sequence"/>
</dbReference>
<dbReference type="PANTHER" id="PTHR11715">
    <property type="entry name" value="GLYCINE CLEAVAGE SYSTEM H PROTEIN"/>
    <property type="match status" value="1"/>
</dbReference>
<dbReference type="SUPFAM" id="SSF51230">
    <property type="entry name" value="Single hybrid motif"/>
    <property type="match status" value="1"/>
</dbReference>
<evidence type="ECO:0000256" key="3">
    <source>
        <dbReference type="HAMAP-Rule" id="MF_00272"/>
    </source>
</evidence>
<dbReference type="InterPro" id="IPR011053">
    <property type="entry name" value="Single_hybrid_motif"/>
</dbReference>
<reference evidence="6 7" key="1">
    <citation type="submission" date="2020-04" db="EMBL/GenBank/DDBJ databases">
        <title>Knoellia sp. isolate from air conditioner.</title>
        <authorList>
            <person name="Chea S."/>
            <person name="Kim D.-U."/>
        </authorList>
    </citation>
    <scope>NUCLEOTIDE SEQUENCE [LARGE SCALE GENOMIC DNA]</scope>
    <source>
        <strain evidence="6 7">DB2414S</strain>
    </source>
</reference>
<dbReference type="PROSITE" id="PS00189">
    <property type="entry name" value="LIPOYL"/>
    <property type="match status" value="1"/>
</dbReference>
<dbReference type="Pfam" id="PF01597">
    <property type="entry name" value="GCV_H"/>
    <property type="match status" value="1"/>
</dbReference>
<keyword evidence="2 3" id="KW-0450">Lipoyl</keyword>
<feature type="modified residue" description="N6-lipoyllysine" evidence="3 4">
    <location>
        <position position="67"/>
    </location>
</feature>
<dbReference type="InterPro" id="IPR033753">
    <property type="entry name" value="GCV_H/Fam206"/>
</dbReference>
<evidence type="ECO:0000259" key="5">
    <source>
        <dbReference type="PROSITE" id="PS50968"/>
    </source>
</evidence>
<comment type="function">
    <text evidence="3">The glycine cleavage system catalyzes the degradation of glycine. The H protein shuttles the methylamine group of glycine from the P protein to the T protein.</text>
</comment>
<dbReference type="AlphaFoldDB" id="A0A849HAR9"/>
<gene>
    <name evidence="3 6" type="primary">gcvH</name>
    <name evidence="6" type="ORF">HJG52_03215</name>
</gene>
<comment type="cofactor">
    <cofactor evidence="3">
        <name>(R)-lipoate</name>
        <dbReference type="ChEBI" id="CHEBI:83088"/>
    </cofactor>
    <text evidence="3">Binds 1 lipoyl cofactor covalently.</text>
</comment>
<dbReference type="InterPro" id="IPR000089">
    <property type="entry name" value="Biotin_lipoyl"/>
</dbReference>
<evidence type="ECO:0000256" key="4">
    <source>
        <dbReference type="PIRSR" id="PIRSR617453-50"/>
    </source>
</evidence>
<dbReference type="InterPro" id="IPR017453">
    <property type="entry name" value="GCV_H_sub"/>
</dbReference>
<evidence type="ECO:0000313" key="7">
    <source>
        <dbReference type="Proteomes" id="UP000588586"/>
    </source>
</evidence>
<keyword evidence="7" id="KW-1185">Reference proteome</keyword>
<dbReference type="GO" id="GO:0009249">
    <property type="term" value="P:protein lipoylation"/>
    <property type="evidence" value="ECO:0007669"/>
    <property type="project" value="TreeGrafter"/>
</dbReference>
<evidence type="ECO:0000256" key="2">
    <source>
        <dbReference type="ARBA" id="ARBA00022823"/>
    </source>
</evidence>
<evidence type="ECO:0000256" key="1">
    <source>
        <dbReference type="ARBA" id="ARBA00009249"/>
    </source>
</evidence>
<dbReference type="InterPro" id="IPR003016">
    <property type="entry name" value="2-oxoA_DH_lipoyl-BS"/>
</dbReference>
<protein>
    <recommendedName>
        <fullName evidence="3">Glycine cleavage system H protein</fullName>
    </recommendedName>
</protein>
<dbReference type="InterPro" id="IPR002930">
    <property type="entry name" value="GCV_H"/>
</dbReference>
<dbReference type="GO" id="GO:0005829">
    <property type="term" value="C:cytosol"/>
    <property type="evidence" value="ECO:0007669"/>
    <property type="project" value="TreeGrafter"/>
</dbReference>
<comment type="similarity">
    <text evidence="1 3">Belongs to the GcvH family.</text>
</comment>
<proteinExistence type="inferred from homology"/>
<organism evidence="6 7">
    <name type="scientific">Knoellia koreensis</name>
    <dbReference type="NCBI Taxonomy" id="2730921"/>
    <lineage>
        <taxon>Bacteria</taxon>
        <taxon>Bacillati</taxon>
        <taxon>Actinomycetota</taxon>
        <taxon>Actinomycetes</taxon>
        <taxon>Micrococcales</taxon>
        <taxon>Intrasporangiaceae</taxon>
        <taxon>Knoellia</taxon>
    </lineage>
</organism>
<comment type="subunit">
    <text evidence="3">The glycine cleavage system is composed of four proteins: P, T, L and H.</text>
</comment>
<dbReference type="HAMAP" id="MF_00272">
    <property type="entry name" value="GcvH"/>
    <property type="match status" value="1"/>
</dbReference>
<name>A0A849HAR9_9MICO</name>
<sequence>MSELEYPEDLRYTAEHEWVREGDDGVVRIGITSFAQDSLGDVVYVSLPAVGDTVSSGDSCGEVESTKSVSDLYAPLDGEVTAVNSALESTPELVNTDPYGEGWMYELRPGDTGSLEGLLDVTAYRAQLG</sequence>
<comment type="caution">
    <text evidence="6">The sequence shown here is derived from an EMBL/GenBank/DDBJ whole genome shotgun (WGS) entry which is preliminary data.</text>
</comment>
<accession>A0A849HAR9</accession>
<dbReference type="NCBIfam" id="TIGR00527">
    <property type="entry name" value="gcvH"/>
    <property type="match status" value="1"/>
</dbReference>